<evidence type="ECO:0000313" key="2">
    <source>
        <dbReference type="Proteomes" id="UP000005953"/>
    </source>
</evidence>
<evidence type="ECO:0008006" key="3">
    <source>
        <dbReference type="Google" id="ProtNLM"/>
    </source>
</evidence>
<gene>
    <name evidence="1" type="ORF">MED297_13697</name>
</gene>
<comment type="caution">
    <text evidence="1">The sequence shown here is derived from an EMBL/GenBank/DDBJ whole genome shotgun (WGS) entry which is preliminary data.</text>
</comment>
<protein>
    <recommendedName>
        <fullName evidence="3">Transglycosylase SLT domain-containing protein</fullName>
    </recommendedName>
</protein>
<dbReference type="RefSeq" id="WP_008042659.1">
    <property type="nucleotide sequence ID" value="NZ_CH724149.1"/>
</dbReference>
<accession>A4BCL5</accession>
<dbReference type="Proteomes" id="UP000005953">
    <property type="component" value="Unassembled WGS sequence"/>
</dbReference>
<dbReference type="OrthoDB" id="7355818at2"/>
<dbReference type="STRING" id="314283.MED297_13697"/>
<dbReference type="EMBL" id="AAOE01000005">
    <property type="protein sequence ID" value="EAR10281.1"/>
    <property type="molecule type" value="Genomic_DNA"/>
</dbReference>
<keyword evidence="2" id="KW-1185">Reference proteome</keyword>
<evidence type="ECO:0000313" key="1">
    <source>
        <dbReference type="EMBL" id="EAR10281.1"/>
    </source>
</evidence>
<sequence length="149" mass="17055">MLYSPETFHHQVVTPTLKELSLYHPELALCLTAIALSPQLPVSDGFGIYQISRQQHRRIWDEQLATNPDLASRVRGLASQHRFLRDPDQELILNPCYATAIAAHLLIPGSESVQDIEFPQLTQRWCHMNQTSELTVVQNIDQLRLQLFT</sequence>
<proteinExistence type="predicted"/>
<reference evidence="1 2" key="1">
    <citation type="submission" date="2006-02" db="EMBL/GenBank/DDBJ databases">
        <authorList>
            <person name="Pinhassi J."/>
            <person name="Pedros-Alio C."/>
            <person name="Ferriera S."/>
            <person name="Johnson J."/>
            <person name="Kravitz S."/>
            <person name="Halpern A."/>
            <person name="Remington K."/>
            <person name="Beeson K."/>
            <person name="Tran B."/>
            <person name="Rogers Y.-H."/>
            <person name="Friedman R."/>
            <person name="Venter J.C."/>
        </authorList>
    </citation>
    <scope>NUCLEOTIDE SEQUENCE [LARGE SCALE GENOMIC DNA]</scope>
    <source>
        <strain evidence="1 2">MED297</strain>
    </source>
</reference>
<dbReference type="HOGENOM" id="CLU_123882_0_0_6"/>
<dbReference type="AlphaFoldDB" id="A4BCL5"/>
<name>A4BCL5_9GAMM</name>
<organism evidence="1 2">
    <name type="scientific">Reinekea blandensis MED297</name>
    <dbReference type="NCBI Taxonomy" id="314283"/>
    <lineage>
        <taxon>Bacteria</taxon>
        <taxon>Pseudomonadati</taxon>
        <taxon>Pseudomonadota</taxon>
        <taxon>Gammaproteobacteria</taxon>
        <taxon>Oceanospirillales</taxon>
        <taxon>Saccharospirillaceae</taxon>
        <taxon>Reinekea</taxon>
    </lineage>
</organism>